<proteinExistence type="predicted"/>
<protein>
    <recommendedName>
        <fullName evidence="3">RING-type E3 ubiquitin transferase</fullName>
        <ecNumber evidence="3">2.3.2.27</ecNumber>
    </recommendedName>
</protein>
<dbReference type="InterPro" id="IPR013083">
    <property type="entry name" value="Znf_RING/FYVE/PHD"/>
</dbReference>
<dbReference type="PANTHER" id="PTHR45977">
    <property type="entry name" value="TARGET OF ERK KINASE MPK-1"/>
    <property type="match status" value="1"/>
</dbReference>
<feature type="compositionally biased region" description="Polar residues" evidence="12">
    <location>
        <begin position="1"/>
        <end position="18"/>
    </location>
</feature>
<dbReference type="GO" id="GO:0016020">
    <property type="term" value="C:membrane"/>
    <property type="evidence" value="ECO:0007669"/>
    <property type="project" value="UniProtKB-SubCell"/>
</dbReference>
<dbReference type="GO" id="GO:0008270">
    <property type="term" value="F:zinc ion binding"/>
    <property type="evidence" value="ECO:0007669"/>
    <property type="project" value="UniProtKB-KW"/>
</dbReference>
<evidence type="ECO:0000313" key="14">
    <source>
        <dbReference type="EMBL" id="CAG9291158.1"/>
    </source>
</evidence>
<dbReference type="AlphaFoldDB" id="A0A8J9TX89"/>
<dbReference type="GO" id="GO:0006511">
    <property type="term" value="P:ubiquitin-dependent protein catabolic process"/>
    <property type="evidence" value="ECO:0007669"/>
    <property type="project" value="TreeGrafter"/>
</dbReference>
<accession>A0A8J9TX89</accession>
<keyword evidence="11" id="KW-0472">Membrane</keyword>
<sequence length="450" mass="50414">MTEISSHSQYSHRTSPGRSTVPFRRHQSLPVHLRRRSSLWRRPLRKASTAPKATNHFSLRSNPYIGWFRHSPSASSAKSSVWCSEASYSKDVKTAPQPWKSSPYVGWFRHSPPSMWSTLSKQALVDYDLLEAISINAIEKRNEDEFVIHLRDLLSGQLRGGSGGGMQYHAHHSGTGHVLHKLASWFFTPFHELEQNLSPKTLKYDDDSSCHTAEEVDNDCEEEDDQLDDYDSICGSRQQTSPPNDYGVVSSQAQAYYDHQTTVNLLGLEDVSATASSRLDYVITQMDIVRMTRNAARHLDVDSIAKLPIMKYRSTKVASPTTAHASTVREGWSWMMVQGEANEEHEYQHYQSSLLSAAVTTSQPNETIVTSAHEDVCVICLECFDDGDSLRVLPCNHSFHVGCIDRWLSGSSSYEDCYTSGCPTCKICPDGSLPPWAFAQIGNALSRSMI</sequence>
<evidence type="ECO:0000256" key="11">
    <source>
        <dbReference type="ARBA" id="ARBA00023136"/>
    </source>
</evidence>
<evidence type="ECO:0000256" key="10">
    <source>
        <dbReference type="ARBA" id="ARBA00022989"/>
    </source>
</evidence>
<name>A0A8J9TX89_PHATR</name>
<organism evidence="14">
    <name type="scientific">Phaeodactylum tricornutum</name>
    <name type="common">Diatom</name>
    <dbReference type="NCBI Taxonomy" id="2850"/>
    <lineage>
        <taxon>Eukaryota</taxon>
        <taxon>Sar</taxon>
        <taxon>Stramenopiles</taxon>
        <taxon>Ochrophyta</taxon>
        <taxon>Bacillariophyta</taxon>
        <taxon>Bacillariophyceae</taxon>
        <taxon>Bacillariophycidae</taxon>
        <taxon>Naviculales</taxon>
        <taxon>Phaeodactylaceae</taxon>
        <taxon>Phaeodactylum</taxon>
    </lineage>
</organism>
<dbReference type="GO" id="GO:0016567">
    <property type="term" value="P:protein ubiquitination"/>
    <property type="evidence" value="ECO:0007669"/>
    <property type="project" value="TreeGrafter"/>
</dbReference>
<keyword evidence="9" id="KW-0862">Zinc</keyword>
<comment type="subcellular location">
    <subcellularLocation>
        <location evidence="2">Membrane</location>
        <topology evidence="2">Multi-pass membrane protein</topology>
    </subcellularLocation>
</comment>
<dbReference type="Pfam" id="PF13639">
    <property type="entry name" value="zf-RING_2"/>
    <property type="match status" value="1"/>
</dbReference>
<dbReference type="CDD" id="cd16454">
    <property type="entry name" value="RING-H2_PA-TM-RING"/>
    <property type="match status" value="1"/>
</dbReference>
<dbReference type="SMART" id="SM00184">
    <property type="entry name" value="RING"/>
    <property type="match status" value="1"/>
</dbReference>
<evidence type="ECO:0000256" key="2">
    <source>
        <dbReference type="ARBA" id="ARBA00004141"/>
    </source>
</evidence>
<evidence type="ECO:0000256" key="12">
    <source>
        <dbReference type="SAM" id="MobiDB-lite"/>
    </source>
</evidence>
<dbReference type="EC" id="2.3.2.27" evidence="3"/>
<keyword evidence="4" id="KW-0808">Transferase</keyword>
<dbReference type="SUPFAM" id="SSF57850">
    <property type="entry name" value="RING/U-box"/>
    <property type="match status" value="1"/>
</dbReference>
<dbReference type="Gene3D" id="3.30.40.10">
    <property type="entry name" value="Zinc/RING finger domain, C3HC4 (zinc finger)"/>
    <property type="match status" value="1"/>
</dbReference>
<evidence type="ECO:0000256" key="8">
    <source>
        <dbReference type="ARBA" id="ARBA00022786"/>
    </source>
</evidence>
<evidence type="ECO:0000259" key="13">
    <source>
        <dbReference type="SMART" id="SM00184"/>
    </source>
</evidence>
<keyword evidence="8" id="KW-0833">Ubl conjugation pathway</keyword>
<evidence type="ECO:0000256" key="1">
    <source>
        <dbReference type="ARBA" id="ARBA00000900"/>
    </source>
</evidence>
<dbReference type="PANTHER" id="PTHR45977:SF4">
    <property type="entry name" value="RING-TYPE DOMAIN-CONTAINING PROTEIN"/>
    <property type="match status" value="1"/>
</dbReference>
<evidence type="ECO:0000256" key="9">
    <source>
        <dbReference type="ARBA" id="ARBA00022833"/>
    </source>
</evidence>
<dbReference type="Proteomes" id="UP000836788">
    <property type="component" value="Chromosome 6"/>
</dbReference>
<keyword evidence="5" id="KW-0812">Transmembrane</keyword>
<feature type="domain" description="RING-type" evidence="13">
    <location>
        <begin position="377"/>
        <end position="425"/>
    </location>
</feature>
<evidence type="ECO:0000256" key="3">
    <source>
        <dbReference type="ARBA" id="ARBA00012483"/>
    </source>
</evidence>
<gene>
    <name evidence="14" type="ORF">PTTT1_LOCUS47060</name>
</gene>
<evidence type="ECO:0000256" key="7">
    <source>
        <dbReference type="ARBA" id="ARBA00022771"/>
    </source>
</evidence>
<keyword evidence="10" id="KW-1133">Transmembrane helix</keyword>
<feature type="region of interest" description="Disordered" evidence="12">
    <location>
        <begin position="1"/>
        <end position="27"/>
    </location>
</feature>
<comment type="catalytic activity">
    <reaction evidence="1">
        <text>S-ubiquitinyl-[E2 ubiquitin-conjugating enzyme]-L-cysteine + [acceptor protein]-L-lysine = [E2 ubiquitin-conjugating enzyme]-L-cysteine + N(6)-ubiquitinyl-[acceptor protein]-L-lysine.</text>
        <dbReference type="EC" id="2.3.2.27"/>
    </reaction>
</comment>
<keyword evidence="7" id="KW-0863">Zinc-finger</keyword>
<reference evidence="14" key="1">
    <citation type="submission" date="2022-02" db="EMBL/GenBank/DDBJ databases">
        <authorList>
            <person name="Giguere J D."/>
        </authorList>
    </citation>
    <scope>NUCLEOTIDE SEQUENCE</scope>
    <source>
        <strain evidence="14">CCAP 1055/1</strain>
    </source>
</reference>
<dbReference type="InterPro" id="IPR001841">
    <property type="entry name" value="Znf_RING"/>
</dbReference>
<evidence type="ECO:0000256" key="5">
    <source>
        <dbReference type="ARBA" id="ARBA00022692"/>
    </source>
</evidence>
<dbReference type="GO" id="GO:0061630">
    <property type="term" value="F:ubiquitin protein ligase activity"/>
    <property type="evidence" value="ECO:0007669"/>
    <property type="project" value="UniProtKB-EC"/>
</dbReference>
<dbReference type="EMBL" id="OU594947">
    <property type="protein sequence ID" value="CAG9291158.1"/>
    <property type="molecule type" value="Genomic_DNA"/>
</dbReference>
<evidence type="ECO:0000256" key="4">
    <source>
        <dbReference type="ARBA" id="ARBA00022679"/>
    </source>
</evidence>
<evidence type="ECO:0000256" key="6">
    <source>
        <dbReference type="ARBA" id="ARBA00022723"/>
    </source>
</evidence>
<keyword evidence="6" id="KW-0479">Metal-binding</keyword>